<evidence type="ECO:0000313" key="2">
    <source>
        <dbReference type="Proteomes" id="UP000309400"/>
    </source>
</evidence>
<organism evidence="1 2">
    <name type="scientific">Bacillus cereus</name>
    <dbReference type="NCBI Taxonomy" id="1396"/>
    <lineage>
        <taxon>Bacteria</taxon>
        <taxon>Bacillati</taxon>
        <taxon>Bacillota</taxon>
        <taxon>Bacilli</taxon>
        <taxon>Bacillales</taxon>
        <taxon>Bacillaceae</taxon>
        <taxon>Bacillus</taxon>
        <taxon>Bacillus cereus group</taxon>
    </lineage>
</organism>
<dbReference type="RefSeq" id="WP_139020175.1">
    <property type="nucleotide sequence ID" value="NZ_VDDR01000020.1"/>
</dbReference>
<reference evidence="1 2" key="1">
    <citation type="submission" date="2019-06" db="EMBL/GenBank/DDBJ databases">
        <title>Biocontrol Bacillus strains from Vietnam.</title>
        <authorList>
            <person name="Borriss R."/>
            <person name="Lasch P."/>
            <person name="Thanh Tam L.T."/>
        </authorList>
    </citation>
    <scope>NUCLEOTIDE SEQUENCE [LARGE SCALE GENOMIC DNA]</scope>
    <source>
        <strain evidence="1 2">A8</strain>
    </source>
</reference>
<protein>
    <recommendedName>
        <fullName evidence="3">DUF3908 domain-containing protein</fullName>
    </recommendedName>
</protein>
<accession>A0ABD7R8W9</accession>
<proteinExistence type="predicted"/>
<name>A0ABD7R8W9_BACCE</name>
<gene>
    <name evidence="1" type="ORF">FHG65_26685</name>
</gene>
<dbReference type="Proteomes" id="UP000309400">
    <property type="component" value="Unassembled WGS sequence"/>
</dbReference>
<dbReference type="EMBL" id="VDDR01000020">
    <property type="protein sequence ID" value="TNB92607.1"/>
    <property type="molecule type" value="Genomic_DNA"/>
</dbReference>
<evidence type="ECO:0008006" key="3">
    <source>
        <dbReference type="Google" id="ProtNLM"/>
    </source>
</evidence>
<evidence type="ECO:0000313" key="1">
    <source>
        <dbReference type="EMBL" id="TNB92607.1"/>
    </source>
</evidence>
<dbReference type="AlphaFoldDB" id="A0ABD7R8W9"/>
<sequence length="137" mass="16478">MGMTYAEFKETVKKREIQGFDEYGKIIADLNNIYNEAEDFIFFYPKNLWNGNKTELIFFLKDGYLTVEKEKNSYQYNHFNCKLLSKSLTKGNYKHNEHILKLNFDNGREFFFSNALDANEYWLEHYTESIIDLYKTI</sequence>
<comment type="caution">
    <text evidence="1">The sequence shown here is derived from an EMBL/GenBank/DDBJ whole genome shotgun (WGS) entry which is preliminary data.</text>
</comment>